<evidence type="ECO:0000313" key="12">
    <source>
        <dbReference type="Proteomes" id="UP001437256"/>
    </source>
</evidence>
<feature type="domain" description="Major facilitator superfamily (MFS) profile" evidence="10">
    <location>
        <begin position="1"/>
        <end position="332"/>
    </location>
</feature>
<dbReference type="PROSITE" id="PS00216">
    <property type="entry name" value="SUGAR_TRANSPORT_1"/>
    <property type="match status" value="1"/>
</dbReference>
<comment type="catalytic activity">
    <reaction evidence="7">
        <text>myo-inositol(out) + H(+)(out) = myo-inositol(in) + H(+)(in)</text>
        <dbReference type="Rhea" id="RHEA:60364"/>
        <dbReference type="ChEBI" id="CHEBI:15378"/>
        <dbReference type="ChEBI" id="CHEBI:17268"/>
    </reaction>
</comment>
<dbReference type="InterPro" id="IPR005828">
    <property type="entry name" value="MFS_sugar_transport-like"/>
</dbReference>
<feature type="transmembrane region" description="Helical" evidence="9">
    <location>
        <begin position="177"/>
        <end position="198"/>
    </location>
</feature>
<keyword evidence="6 9" id="KW-0472">Membrane</keyword>
<accession>A0ABR2ZZY5</accession>
<dbReference type="PANTHER" id="PTHR48022:SF74">
    <property type="entry name" value="SUGAR TRANSPORTER, PUTATIVE (AFU_ORTHOLOGUE AFUA_8G02010)-RELATED"/>
    <property type="match status" value="1"/>
</dbReference>
<proteinExistence type="inferred from homology"/>
<evidence type="ECO:0000256" key="6">
    <source>
        <dbReference type="ARBA" id="ARBA00023136"/>
    </source>
</evidence>
<dbReference type="Proteomes" id="UP001437256">
    <property type="component" value="Unassembled WGS sequence"/>
</dbReference>
<dbReference type="Pfam" id="PF00083">
    <property type="entry name" value="Sugar_tr"/>
    <property type="match status" value="1"/>
</dbReference>
<keyword evidence="5 9" id="KW-1133">Transmembrane helix</keyword>
<protein>
    <recommendedName>
        <fullName evidence="10">Major facilitator superfamily (MFS) profile domain-containing protein</fullName>
    </recommendedName>
</protein>
<dbReference type="SUPFAM" id="SSF103473">
    <property type="entry name" value="MFS general substrate transporter"/>
    <property type="match status" value="1"/>
</dbReference>
<feature type="compositionally biased region" description="Polar residues" evidence="8">
    <location>
        <begin position="379"/>
        <end position="389"/>
    </location>
</feature>
<evidence type="ECO:0000256" key="3">
    <source>
        <dbReference type="ARBA" id="ARBA00022448"/>
    </source>
</evidence>
<dbReference type="InterPro" id="IPR036259">
    <property type="entry name" value="MFS_trans_sf"/>
</dbReference>
<feature type="region of interest" description="Disordered" evidence="8">
    <location>
        <begin position="377"/>
        <end position="396"/>
    </location>
</feature>
<keyword evidence="12" id="KW-1185">Reference proteome</keyword>
<feature type="region of interest" description="Disordered" evidence="8">
    <location>
        <begin position="346"/>
        <end position="368"/>
    </location>
</feature>
<dbReference type="InterPro" id="IPR020846">
    <property type="entry name" value="MFS_dom"/>
</dbReference>
<sequence length="396" mass="43780">MTVPLYQCEISPGHSRGKFVCIEYFFLNCGYMASAWIGYALFLDMPSEVSWRGPYAVQAAFSLLLISMSFLLPETPRWLIKNGFKTEGLWTLADLHAGGDITDHVVTQTYHEIVDTLEFEQLEGANASWTELFTRYTKRTLIGFTAQMFAQLNGINAILHFLPENLDRAGFTIADSLLHSGGCAVLYCAGAIPSILFIDKLGRRCFLLVGSVALAVSLAVAGGLQFFVNSIPEGRHRHWGAEGIFCAFGVYLFIYGATWGPTPWLLGAEIFPTRARAKGMAIATASDWFFNFVVGFITPPLFDEMPGGYYFLLVGACLLSFPAVFFFYPETAHSTLEELGEVFGDELPPRRPVEEEKKGEAQGESRLDAECLDVHRRSVASSEATSASDQEMIEGK</sequence>
<dbReference type="Gene3D" id="1.20.1250.20">
    <property type="entry name" value="MFS general substrate transporter like domains"/>
    <property type="match status" value="1"/>
</dbReference>
<evidence type="ECO:0000256" key="7">
    <source>
        <dbReference type="ARBA" id="ARBA00049119"/>
    </source>
</evidence>
<keyword evidence="3" id="KW-0813">Transport</keyword>
<dbReference type="PANTHER" id="PTHR48022">
    <property type="entry name" value="PLASTIDIC GLUCOSE TRANSPORTER 4"/>
    <property type="match status" value="1"/>
</dbReference>
<evidence type="ECO:0000256" key="4">
    <source>
        <dbReference type="ARBA" id="ARBA00022692"/>
    </source>
</evidence>
<evidence type="ECO:0000256" key="1">
    <source>
        <dbReference type="ARBA" id="ARBA00004141"/>
    </source>
</evidence>
<reference evidence="11 12" key="1">
    <citation type="submission" date="2024-05" db="EMBL/GenBank/DDBJ databases">
        <title>A draft genome resource for the thread blight pathogen Marasmius tenuissimus strain MS-2.</title>
        <authorList>
            <person name="Yulfo-Soto G.E."/>
            <person name="Baruah I.K."/>
            <person name="Amoako-Attah I."/>
            <person name="Bukari Y."/>
            <person name="Meinhardt L.W."/>
            <person name="Bailey B.A."/>
            <person name="Cohen S.P."/>
        </authorList>
    </citation>
    <scope>NUCLEOTIDE SEQUENCE [LARGE SCALE GENOMIC DNA]</scope>
    <source>
        <strain evidence="11 12">MS-2</strain>
    </source>
</reference>
<name>A0ABR2ZZY5_9AGAR</name>
<dbReference type="PRINTS" id="PR00171">
    <property type="entry name" value="SUGRTRNSPORT"/>
</dbReference>
<gene>
    <name evidence="11" type="ORF">AAF712_005927</name>
</gene>
<comment type="caution">
    <text evidence="11">The sequence shown here is derived from an EMBL/GenBank/DDBJ whole genome shotgun (WGS) entry which is preliminary data.</text>
</comment>
<keyword evidence="4 9" id="KW-0812">Transmembrane</keyword>
<evidence type="ECO:0000256" key="5">
    <source>
        <dbReference type="ARBA" id="ARBA00022989"/>
    </source>
</evidence>
<organism evidence="11 12">
    <name type="scientific">Marasmius tenuissimus</name>
    <dbReference type="NCBI Taxonomy" id="585030"/>
    <lineage>
        <taxon>Eukaryota</taxon>
        <taxon>Fungi</taxon>
        <taxon>Dikarya</taxon>
        <taxon>Basidiomycota</taxon>
        <taxon>Agaricomycotina</taxon>
        <taxon>Agaricomycetes</taxon>
        <taxon>Agaricomycetidae</taxon>
        <taxon>Agaricales</taxon>
        <taxon>Marasmiineae</taxon>
        <taxon>Marasmiaceae</taxon>
        <taxon>Marasmius</taxon>
    </lineage>
</organism>
<feature type="transmembrane region" description="Helical" evidence="9">
    <location>
        <begin position="239"/>
        <end position="259"/>
    </location>
</feature>
<evidence type="ECO:0000256" key="8">
    <source>
        <dbReference type="SAM" id="MobiDB-lite"/>
    </source>
</evidence>
<feature type="transmembrane region" description="Helical" evidence="9">
    <location>
        <begin position="24"/>
        <end position="43"/>
    </location>
</feature>
<dbReference type="EMBL" id="JBBXMP010000030">
    <property type="protein sequence ID" value="KAL0066938.1"/>
    <property type="molecule type" value="Genomic_DNA"/>
</dbReference>
<evidence type="ECO:0000259" key="10">
    <source>
        <dbReference type="PROSITE" id="PS50850"/>
    </source>
</evidence>
<feature type="compositionally biased region" description="Basic and acidic residues" evidence="8">
    <location>
        <begin position="347"/>
        <end position="368"/>
    </location>
</feature>
<dbReference type="InterPro" id="IPR005829">
    <property type="entry name" value="Sugar_transporter_CS"/>
</dbReference>
<evidence type="ECO:0000313" key="11">
    <source>
        <dbReference type="EMBL" id="KAL0066938.1"/>
    </source>
</evidence>
<feature type="transmembrane region" description="Helical" evidence="9">
    <location>
        <begin position="55"/>
        <end position="72"/>
    </location>
</feature>
<dbReference type="PROSITE" id="PS50850">
    <property type="entry name" value="MFS"/>
    <property type="match status" value="1"/>
</dbReference>
<feature type="transmembrane region" description="Helical" evidence="9">
    <location>
        <begin position="308"/>
        <end position="328"/>
    </location>
</feature>
<dbReference type="InterPro" id="IPR003663">
    <property type="entry name" value="Sugar/inositol_transpt"/>
</dbReference>
<feature type="transmembrane region" description="Helical" evidence="9">
    <location>
        <begin position="205"/>
        <end position="227"/>
    </location>
</feature>
<comment type="similarity">
    <text evidence="2">Belongs to the major facilitator superfamily. Sugar transporter (TC 2.A.1.1) family.</text>
</comment>
<evidence type="ECO:0000256" key="2">
    <source>
        <dbReference type="ARBA" id="ARBA00010992"/>
    </source>
</evidence>
<evidence type="ECO:0000256" key="9">
    <source>
        <dbReference type="SAM" id="Phobius"/>
    </source>
</evidence>
<feature type="transmembrane region" description="Helical" evidence="9">
    <location>
        <begin position="141"/>
        <end position="162"/>
    </location>
</feature>
<dbReference type="InterPro" id="IPR050360">
    <property type="entry name" value="MFS_Sugar_Transporters"/>
</dbReference>
<feature type="transmembrane region" description="Helical" evidence="9">
    <location>
        <begin position="280"/>
        <end position="302"/>
    </location>
</feature>
<comment type="subcellular location">
    <subcellularLocation>
        <location evidence="1">Membrane</location>
        <topology evidence="1">Multi-pass membrane protein</topology>
    </subcellularLocation>
</comment>